<dbReference type="GO" id="GO:0071786">
    <property type="term" value="P:endoplasmic reticulum tubular network organization"/>
    <property type="evidence" value="ECO:0007669"/>
    <property type="project" value="TreeGrafter"/>
</dbReference>
<feature type="transmembrane region" description="Helical" evidence="1">
    <location>
        <begin position="38"/>
        <end position="59"/>
    </location>
</feature>
<dbReference type="Proteomes" id="UP000325440">
    <property type="component" value="Unassembled WGS sequence"/>
</dbReference>
<keyword evidence="1" id="KW-0812">Transmembrane</keyword>
<comment type="subcellular location">
    <subcellularLocation>
        <location evidence="1">Membrane</location>
        <topology evidence="1">Multi-pass membrane protein</topology>
    </subcellularLocation>
</comment>
<evidence type="ECO:0000256" key="1">
    <source>
        <dbReference type="RuleBase" id="RU362006"/>
    </source>
</evidence>
<evidence type="ECO:0000313" key="3">
    <source>
        <dbReference type="Proteomes" id="UP000325440"/>
    </source>
</evidence>
<dbReference type="GO" id="GO:0005881">
    <property type="term" value="C:cytoplasmic microtubule"/>
    <property type="evidence" value="ECO:0007669"/>
    <property type="project" value="TreeGrafter"/>
</dbReference>
<dbReference type="InterPro" id="IPR004345">
    <property type="entry name" value="TB2_DP1_HVA22"/>
</dbReference>
<dbReference type="Pfam" id="PF03134">
    <property type="entry name" value="TB2_DP1_HVA22"/>
    <property type="match status" value="1"/>
</dbReference>
<dbReference type="GO" id="GO:0071782">
    <property type="term" value="C:endoplasmic reticulum tubular network"/>
    <property type="evidence" value="ECO:0007669"/>
    <property type="project" value="TreeGrafter"/>
</dbReference>
<dbReference type="PANTHER" id="PTHR12300:SF117">
    <property type="entry name" value="LP05237P-RELATED"/>
    <property type="match status" value="1"/>
</dbReference>
<reference evidence="2 3" key="1">
    <citation type="submission" date="2019-08" db="EMBL/GenBank/DDBJ databases">
        <authorList>
            <person name="Alioto T."/>
            <person name="Alioto T."/>
            <person name="Gomez Garrido J."/>
        </authorList>
    </citation>
    <scope>NUCLEOTIDE SEQUENCE [LARGE SCALE GENOMIC DNA]</scope>
</reference>
<keyword evidence="1" id="KW-1133">Transmembrane helix</keyword>
<keyword evidence="1" id="KW-0472">Membrane</keyword>
<dbReference type="GO" id="GO:0005789">
    <property type="term" value="C:endoplasmic reticulum membrane"/>
    <property type="evidence" value="ECO:0007669"/>
    <property type="project" value="TreeGrafter"/>
</dbReference>
<dbReference type="AlphaFoldDB" id="A0A5E4MQL6"/>
<evidence type="ECO:0000313" key="2">
    <source>
        <dbReference type="EMBL" id="VVC34583.1"/>
    </source>
</evidence>
<dbReference type="OrthoDB" id="10009287at2759"/>
<gene>
    <name evidence="2" type="ORF">CINCED_3A007046</name>
</gene>
<sequence>MIPRTICKALIILFGVMYPAYSSYKTVKNKNVKNYVKWMMYWIVFSAFICIECLTDVFLEFWFPFYYDIKLLIVLWICCPFTKGSTIIYKQLVHPTLLKKETDIDDFLINVKSRTYNALVSTTKQTFFMATAIIMENTSIGHLSMMPILKQIANFENEKSSQEALVPVIKKIKQKSQTVLISEDNISNSYFENGRKFNKNPTTLMNVIESTNIQRPKRTKVVQPKSNVNH</sequence>
<accession>A0A5E4MQL6</accession>
<comment type="similarity">
    <text evidence="1">Belongs to the DP1 family.</text>
</comment>
<proteinExistence type="inferred from homology"/>
<comment type="caution">
    <text evidence="1">Lacks conserved residue(s) required for the propagation of feature annotation.</text>
</comment>
<dbReference type="PANTHER" id="PTHR12300">
    <property type="entry name" value="HVA22-LIKE PROTEINS"/>
    <property type="match status" value="1"/>
</dbReference>
<dbReference type="GO" id="GO:0008017">
    <property type="term" value="F:microtubule binding"/>
    <property type="evidence" value="ECO:0007669"/>
    <property type="project" value="TreeGrafter"/>
</dbReference>
<keyword evidence="3" id="KW-1185">Reference proteome</keyword>
<organism evidence="2 3">
    <name type="scientific">Cinara cedri</name>
    <dbReference type="NCBI Taxonomy" id="506608"/>
    <lineage>
        <taxon>Eukaryota</taxon>
        <taxon>Metazoa</taxon>
        <taxon>Ecdysozoa</taxon>
        <taxon>Arthropoda</taxon>
        <taxon>Hexapoda</taxon>
        <taxon>Insecta</taxon>
        <taxon>Pterygota</taxon>
        <taxon>Neoptera</taxon>
        <taxon>Paraneoptera</taxon>
        <taxon>Hemiptera</taxon>
        <taxon>Sternorrhyncha</taxon>
        <taxon>Aphidomorpha</taxon>
        <taxon>Aphidoidea</taxon>
        <taxon>Aphididae</taxon>
        <taxon>Lachninae</taxon>
        <taxon>Cinara</taxon>
    </lineage>
</organism>
<name>A0A5E4MQL6_9HEMI</name>
<dbReference type="EMBL" id="CABPRJ010001000">
    <property type="protein sequence ID" value="VVC34583.1"/>
    <property type="molecule type" value="Genomic_DNA"/>
</dbReference>
<protein>
    <recommendedName>
        <fullName evidence="1">Receptor expression-enhancing protein</fullName>
    </recommendedName>
</protein>